<dbReference type="CDD" id="cd03677">
    <property type="entry name" value="MM_CoA_mutase_beta"/>
    <property type="match status" value="1"/>
</dbReference>
<dbReference type="GO" id="GO:0031419">
    <property type="term" value="F:cobalamin binding"/>
    <property type="evidence" value="ECO:0007669"/>
    <property type="project" value="InterPro"/>
</dbReference>
<reference evidence="2" key="1">
    <citation type="submission" date="2019-03" db="EMBL/GenBank/DDBJ databases">
        <title>Single cell metagenomics reveals metabolic interactions within the superorganism composed of flagellate Streblomastix strix and complex community of Bacteroidetes bacteria on its surface.</title>
        <authorList>
            <person name="Treitli S.C."/>
            <person name="Kolisko M."/>
            <person name="Husnik F."/>
            <person name="Keeling P."/>
            <person name="Hampl V."/>
        </authorList>
    </citation>
    <scope>NUCLEOTIDE SEQUENCE</scope>
    <source>
        <strain evidence="2">STM</strain>
    </source>
</reference>
<feature type="domain" description="Methylmalonyl-CoA mutase alpha/beta chain catalytic" evidence="1">
    <location>
        <begin position="120"/>
        <end position="491"/>
    </location>
</feature>
<dbReference type="Pfam" id="PF01642">
    <property type="entry name" value="MM_CoA_mutase"/>
    <property type="match status" value="2"/>
</dbReference>
<organism evidence="2">
    <name type="scientific">termite gut metagenome</name>
    <dbReference type="NCBI Taxonomy" id="433724"/>
    <lineage>
        <taxon>unclassified sequences</taxon>
        <taxon>metagenomes</taxon>
        <taxon>organismal metagenomes</taxon>
    </lineage>
</organism>
<gene>
    <name evidence="2" type="ORF">EZS27_029208</name>
</gene>
<dbReference type="Gene3D" id="3.20.20.240">
    <property type="entry name" value="Methylmalonyl-CoA mutase"/>
    <property type="match status" value="1"/>
</dbReference>
<comment type="caution">
    <text evidence="2">The sequence shown here is derived from an EMBL/GenBank/DDBJ whole genome shotgun (WGS) entry which is preliminary data.</text>
</comment>
<dbReference type="InterPro" id="IPR016176">
    <property type="entry name" value="Cbl-dep_enz_cat"/>
</dbReference>
<keyword evidence="2" id="KW-0413">Isomerase</keyword>
<dbReference type="EC" id="5.4.99.2" evidence="2"/>
<sequence length="630" mass="70250">MADNKEKLFSDFPSVSTQQWMEKVTADLKGADYEKKLVWRTNEGFKVKPFYRAEDLEGLKSIHASPGTFPYLRGTKTNNAWLVRQELKVECPKEANAKALDILNKGVDALSFLINAEDFSAEYMETLLKDIYAESAELNFSVCQNHVVELGELITAYYQKKNYDAEKLYGSINFDYYNTMLTKGKDKGDPTQTEKSLVTSTQLLPHYRVLNVNALSLNNAGAYISQELGYALAWGNEYLTQLPDNETSVADIAQKIKFNFGISSNYFMEIAKFRAARLLWANIVASYDAKGGSDEYRDAAKMNIHAETSTFNLTLFDAHVNLLRTQTEAMSAALAGVDSITVTPFDKAYQTPDELSERLARNQQLLLKEESHFDKVVDPAAGSYYIENLAVSIAKQAWDIFLKVEEVGGFYAAVKSGSVQKDVNESGKARRKAVAQRKEILLGTNQYPGFTEKAEGKRPVDLAACPFHNQDHEQEKNVETLNVDRMAASFETLRLETEASGKRPKAFMLTIGNLAMRQARAQFSCNFLACAGYEVVDNLGFETVEAGVEAALTAKSEIVVLCSSDDEYAEYAVPAFKGFTGYPSPLGKRVGNGEGSDIYRRGIGQDPLACHKQLIFSPYPGVKEFVFYIF</sequence>
<proteinExistence type="predicted"/>
<dbReference type="AlphaFoldDB" id="A0A5J4QJA7"/>
<feature type="domain" description="Methylmalonyl-CoA mutase alpha/beta chain catalytic" evidence="1">
    <location>
        <begin position="41"/>
        <end position="112"/>
    </location>
</feature>
<protein>
    <submittedName>
        <fullName evidence="2">Methylmalonyl-CoA mutase</fullName>
        <ecNumber evidence="2">5.4.99.2</ecNumber>
    </submittedName>
</protein>
<name>A0A5J4QJA7_9ZZZZ</name>
<dbReference type="SUPFAM" id="SSF51703">
    <property type="entry name" value="Cobalamin (vitamin B12)-dependent enzymes"/>
    <property type="match status" value="1"/>
</dbReference>
<dbReference type="PANTHER" id="PTHR48101:SF1">
    <property type="entry name" value="METHYLMALONYL-COA MUTASE, LARGE SUBUNIT"/>
    <property type="match status" value="1"/>
</dbReference>
<dbReference type="InterPro" id="IPR006099">
    <property type="entry name" value="MeMalonylCoA_mutase_a/b_cat"/>
</dbReference>
<evidence type="ECO:0000259" key="1">
    <source>
        <dbReference type="Pfam" id="PF01642"/>
    </source>
</evidence>
<dbReference type="EMBL" id="SNRY01003405">
    <property type="protein sequence ID" value="KAA6321100.1"/>
    <property type="molecule type" value="Genomic_DNA"/>
</dbReference>
<dbReference type="PANTHER" id="PTHR48101">
    <property type="entry name" value="METHYLMALONYL-COA MUTASE, MITOCHONDRIAL-RELATED"/>
    <property type="match status" value="1"/>
</dbReference>
<dbReference type="Gene3D" id="3.40.50.280">
    <property type="entry name" value="Cobalamin-binding domain"/>
    <property type="match status" value="1"/>
</dbReference>
<dbReference type="GO" id="GO:0004494">
    <property type="term" value="F:methylmalonyl-CoA mutase activity"/>
    <property type="evidence" value="ECO:0007669"/>
    <property type="project" value="UniProtKB-EC"/>
</dbReference>
<evidence type="ECO:0000313" key="2">
    <source>
        <dbReference type="EMBL" id="KAA6321100.1"/>
    </source>
</evidence>
<accession>A0A5J4QJA7</accession>